<proteinExistence type="predicted"/>
<accession>A0ABU1TUV6</accession>
<comment type="caution">
    <text evidence="1">The sequence shown here is derived from an EMBL/GenBank/DDBJ whole genome shotgun (WGS) entry which is preliminary data.</text>
</comment>
<evidence type="ECO:0000313" key="1">
    <source>
        <dbReference type="EMBL" id="MDR6969640.1"/>
    </source>
</evidence>
<evidence type="ECO:0008006" key="3">
    <source>
        <dbReference type="Google" id="ProtNLM"/>
    </source>
</evidence>
<protein>
    <recommendedName>
        <fullName evidence="3">Restriction endonuclease</fullName>
    </recommendedName>
</protein>
<name>A0ABU1TUV6_9FLAO</name>
<organism evidence="1 2">
    <name type="scientific">Flavobacterium arsenatis</name>
    <dbReference type="NCBI Taxonomy" id="1484332"/>
    <lineage>
        <taxon>Bacteria</taxon>
        <taxon>Pseudomonadati</taxon>
        <taxon>Bacteroidota</taxon>
        <taxon>Flavobacteriia</taxon>
        <taxon>Flavobacteriales</taxon>
        <taxon>Flavobacteriaceae</taxon>
        <taxon>Flavobacterium</taxon>
    </lineage>
</organism>
<dbReference type="RefSeq" id="WP_310028911.1">
    <property type="nucleotide sequence ID" value="NZ_JAVDVI010000027.1"/>
</dbReference>
<sequence>MKLTKEDNHYHLTSKKRFEGSLIGLEIIQKSFDFAYEMAYGEGFHRNCRSGGQSARTKSEIFQNTFQGKIAEIVLYENLKANVIETEEPDFSIHGKGTWDDTDLKANGKSVCIKSAAFFSNLLLLETKDWDNEGRYIPNISNENATDAYDYFVLARINPDIKSLLKDIPEEKSQLMKKIREQDWLCDIPGCCSIKTLKHIISLGHILPQNAMLNGKTKMDAENYYIQSGDLFPIEKLYTVLKEK</sequence>
<reference evidence="1 2" key="1">
    <citation type="submission" date="2023-07" db="EMBL/GenBank/DDBJ databases">
        <title>Sorghum-associated microbial communities from plants grown in Nebraska, USA.</title>
        <authorList>
            <person name="Schachtman D."/>
        </authorList>
    </citation>
    <scope>NUCLEOTIDE SEQUENCE [LARGE SCALE GENOMIC DNA]</scope>
    <source>
        <strain evidence="1 2">3773</strain>
    </source>
</reference>
<evidence type="ECO:0000313" key="2">
    <source>
        <dbReference type="Proteomes" id="UP001255185"/>
    </source>
</evidence>
<gene>
    <name evidence="1" type="ORF">J2X31_003673</name>
</gene>
<dbReference type="Proteomes" id="UP001255185">
    <property type="component" value="Unassembled WGS sequence"/>
</dbReference>
<keyword evidence="2" id="KW-1185">Reference proteome</keyword>
<dbReference type="EMBL" id="JAVDVI010000027">
    <property type="protein sequence ID" value="MDR6969640.1"/>
    <property type="molecule type" value="Genomic_DNA"/>
</dbReference>